<dbReference type="Pfam" id="PF26639">
    <property type="entry name" value="Het-6_barrel"/>
    <property type="match status" value="1"/>
</dbReference>
<dbReference type="Proteomes" id="UP000256645">
    <property type="component" value="Unassembled WGS sequence"/>
</dbReference>
<dbReference type="InterPro" id="IPR010730">
    <property type="entry name" value="HET"/>
</dbReference>
<evidence type="ECO:0000313" key="3">
    <source>
        <dbReference type="Proteomes" id="UP000256645"/>
    </source>
</evidence>
<feature type="domain" description="Heterokaryon incompatibility" evidence="1">
    <location>
        <begin position="56"/>
        <end position="223"/>
    </location>
</feature>
<keyword evidence="3" id="KW-1185">Reference proteome</keyword>
<dbReference type="PANTHER" id="PTHR24148:SF64">
    <property type="entry name" value="HETEROKARYON INCOMPATIBILITY DOMAIN-CONTAINING PROTEIN"/>
    <property type="match status" value="1"/>
</dbReference>
<reference evidence="2 3" key="1">
    <citation type="journal article" date="2018" name="IMA Fungus">
        <title>IMA Genome-F 9: Draft genome sequence of Annulohypoxylon stygium, Aspergillus mulundensis, Berkeleyomyces basicola (syn. Thielaviopsis basicola), Ceratocystis smalleyi, two Cercospora beticola strains, Coleophoma cylindrospora, Fusarium fracticaudum, Phialophora cf. hyalina, and Morchella septimelata.</title>
        <authorList>
            <person name="Wingfield B.D."/>
            <person name="Bills G.F."/>
            <person name="Dong Y."/>
            <person name="Huang W."/>
            <person name="Nel W.J."/>
            <person name="Swalarsk-Parry B.S."/>
            <person name="Vaghefi N."/>
            <person name="Wilken P.M."/>
            <person name="An Z."/>
            <person name="de Beer Z.W."/>
            <person name="De Vos L."/>
            <person name="Chen L."/>
            <person name="Duong T.A."/>
            <person name="Gao Y."/>
            <person name="Hammerbacher A."/>
            <person name="Kikkert J.R."/>
            <person name="Li Y."/>
            <person name="Li H."/>
            <person name="Li K."/>
            <person name="Li Q."/>
            <person name="Liu X."/>
            <person name="Ma X."/>
            <person name="Naidoo K."/>
            <person name="Pethybridge S.J."/>
            <person name="Sun J."/>
            <person name="Steenkamp E.T."/>
            <person name="van der Nest M.A."/>
            <person name="van Wyk S."/>
            <person name="Wingfield M.J."/>
            <person name="Xiong C."/>
            <person name="Yue Q."/>
            <person name="Zhang X."/>
        </authorList>
    </citation>
    <scope>NUCLEOTIDE SEQUENCE [LARGE SCALE GENOMIC DNA]</scope>
    <source>
        <strain evidence="2 3">BP6252</strain>
    </source>
</reference>
<name>A0A3D8QCW5_9HELO</name>
<protein>
    <recommendedName>
        <fullName evidence="1">Heterokaryon incompatibility domain-containing protein</fullName>
    </recommendedName>
</protein>
<sequence>MSVDEGVTKPLSSLRYMPLDASKNEIRLLKVHPNLVPDDTKIRGKLIHKPLSEDTFVALSYTWEDPALTSWPEASQCVLNLDSGEILHIGKNLTAFLLMLRGTTAVDLYWIDAICINQGDVDERNTEVTRMHDIYKLASEVLIWLGPEGEEGSLAASFIQKLHNQCYMADPEFDDAEYWPVWPATVKSWVKENILNRNHVESWRALNTLLCRPWWNRLWVTQELALAKRQFFVCGHEVIPFGGLFCVLWNISESYFPWISKLLASQGVNLIESRVDIVQDLLYLGSAAGYIDLLQALWFTIDRLATDDRDKIYGILGISSDSNSIISTADYSLDVSDLYKEVVKAMIATRGDLDYLSLVFNRGTDWSKPPWIPSASRGEIYMFNTSFFEGNIRTFDFHATNEKKPVVTFCADSPAFIAEGFLVDVVDGVGPAGYDFTSTAVQSRFENNSYLCNEETVLALWKTLVCSINEQGDDDTLLAPDVFGELFVSQCHIIESTPESNIDVPKAKFEAWYLQHRDWNFGGRPIRSWIQSAYRIAATKDAQIKDPLEHPRWNEFDKCWSWPAPGRRLMSTHQGYLGLVPDSTQPGDLVCLLFGGRMPFILRRIGGFYVLIGDSYVHGMMLGEAIKDLKRGLFHEQSFEIH</sequence>
<organism evidence="2 3">
    <name type="scientific">Coleophoma cylindrospora</name>
    <dbReference type="NCBI Taxonomy" id="1849047"/>
    <lineage>
        <taxon>Eukaryota</taxon>
        <taxon>Fungi</taxon>
        <taxon>Dikarya</taxon>
        <taxon>Ascomycota</taxon>
        <taxon>Pezizomycotina</taxon>
        <taxon>Leotiomycetes</taxon>
        <taxon>Helotiales</taxon>
        <taxon>Dermateaceae</taxon>
        <taxon>Coleophoma</taxon>
    </lineage>
</organism>
<comment type="caution">
    <text evidence="2">The sequence shown here is derived from an EMBL/GenBank/DDBJ whole genome shotgun (WGS) entry which is preliminary data.</text>
</comment>
<dbReference type="OrthoDB" id="2157530at2759"/>
<dbReference type="AlphaFoldDB" id="A0A3D8QCW5"/>
<gene>
    <name evidence="2" type="ORF">BP6252_12644</name>
</gene>
<evidence type="ECO:0000259" key="1">
    <source>
        <dbReference type="Pfam" id="PF06985"/>
    </source>
</evidence>
<dbReference type="InterPro" id="IPR052895">
    <property type="entry name" value="HetReg/Transcr_Mod"/>
</dbReference>
<dbReference type="EMBL" id="PDLM01000016">
    <property type="protein sequence ID" value="RDW59557.1"/>
    <property type="molecule type" value="Genomic_DNA"/>
</dbReference>
<accession>A0A3D8QCW5</accession>
<proteinExistence type="predicted"/>
<dbReference type="PANTHER" id="PTHR24148">
    <property type="entry name" value="ANKYRIN REPEAT DOMAIN-CONTAINING PROTEIN 39 HOMOLOG-RELATED"/>
    <property type="match status" value="1"/>
</dbReference>
<evidence type="ECO:0000313" key="2">
    <source>
        <dbReference type="EMBL" id="RDW59557.1"/>
    </source>
</evidence>
<dbReference type="Pfam" id="PF06985">
    <property type="entry name" value="HET"/>
    <property type="match status" value="1"/>
</dbReference>